<keyword evidence="1" id="KW-1133">Transmembrane helix</keyword>
<accession>A0A2S8FSN3</accession>
<reference evidence="4 5" key="1">
    <citation type="submission" date="2018-02" db="EMBL/GenBank/DDBJ databases">
        <title>Comparative genomes isolates from brazilian mangrove.</title>
        <authorList>
            <person name="Araujo J.E."/>
            <person name="Taketani R.G."/>
            <person name="Silva M.C.P."/>
            <person name="Loureco M.V."/>
            <person name="Andreote F.D."/>
        </authorList>
    </citation>
    <scope>NUCLEOTIDE SEQUENCE [LARGE SCALE GENOMIC DNA]</scope>
    <source>
        <strain evidence="2 5">NAP PRIS-MGV</strain>
        <strain evidence="3 4">Nap-Phe MGV</strain>
    </source>
</reference>
<organism evidence="2 5">
    <name type="scientific">Blastopirellula marina</name>
    <dbReference type="NCBI Taxonomy" id="124"/>
    <lineage>
        <taxon>Bacteria</taxon>
        <taxon>Pseudomonadati</taxon>
        <taxon>Planctomycetota</taxon>
        <taxon>Planctomycetia</taxon>
        <taxon>Pirellulales</taxon>
        <taxon>Pirellulaceae</taxon>
        <taxon>Blastopirellula</taxon>
    </lineage>
</organism>
<dbReference type="EMBL" id="PUHZ01000002">
    <property type="protein sequence ID" value="PQO47982.1"/>
    <property type="molecule type" value="Genomic_DNA"/>
</dbReference>
<name>A0A2S8FSN3_9BACT</name>
<evidence type="ECO:0000256" key="1">
    <source>
        <dbReference type="SAM" id="Phobius"/>
    </source>
</evidence>
<dbReference type="Proteomes" id="UP000237819">
    <property type="component" value="Unassembled WGS sequence"/>
</dbReference>
<feature type="transmembrane region" description="Helical" evidence="1">
    <location>
        <begin position="12"/>
        <end position="31"/>
    </location>
</feature>
<comment type="caution">
    <text evidence="2">The sequence shown here is derived from an EMBL/GenBank/DDBJ whole genome shotgun (WGS) entry which is preliminary data.</text>
</comment>
<feature type="transmembrane region" description="Helical" evidence="1">
    <location>
        <begin position="67"/>
        <end position="88"/>
    </location>
</feature>
<gene>
    <name evidence="3" type="ORF">C5Y93_00925</name>
    <name evidence="2" type="ORF">C5Y98_14675</name>
</gene>
<sequence length="237" mass="26758">MPFFQFLQSKRLPIGAALLNFAVAILILWIVTGHLYWRFPLSMSILLGGIIDITGQVRLRWRHEKRLHITLVEMATLSTCVVIFFAAANYDRKLQINNHRAGILGNIELLGGSYEYGETGLRIAIDNPNFSDDDLPKLCAYLAMASDAKIPIERLEIYRHAMTGRSRLLLLDMALPHEAHIEGLPEKWEREYRDAHSETLVEFVPAVEPETEERILTTADVIDAAEKEAPPADPTAL</sequence>
<proteinExistence type="predicted"/>
<dbReference type="RefSeq" id="WP_105333511.1">
    <property type="nucleotide sequence ID" value="NZ_PUHZ01000002.1"/>
</dbReference>
<dbReference type="OrthoDB" id="267683at2"/>
<protein>
    <submittedName>
        <fullName evidence="2">Uncharacterized protein</fullName>
    </submittedName>
</protein>
<evidence type="ECO:0000313" key="5">
    <source>
        <dbReference type="Proteomes" id="UP000239388"/>
    </source>
</evidence>
<evidence type="ECO:0000313" key="2">
    <source>
        <dbReference type="EMBL" id="PQO35191.1"/>
    </source>
</evidence>
<dbReference type="EMBL" id="PUIB01000016">
    <property type="protein sequence ID" value="PQO35191.1"/>
    <property type="molecule type" value="Genomic_DNA"/>
</dbReference>
<keyword evidence="1" id="KW-0812">Transmembrane</keyword>
<evidence type="ECO:0000313" key="3">
    <source>
        <dbReference type="EMBL" id="PQO47982.1"/>
    </source>
</evidence>
<evidence type="ECO:0000313" key="4">
    <source>
        <dbReference type="Proteomes" id="UP000237819"/>
    </source>
</evidence>
<keyword evidence="1" id="KW-0472">Membrane</keyword>
<dbReference type="AlphaFoldDB" id="A0A2S8FSN3"/>
<dbReference type="Proteomes" id="UP000239388">
    <property type="component" value="Unassembled WGS sequence"/>
</dbReference>